<dbReference type="PROSITE" id="PS51767">
    <property type="entry name" value="PEPTIDASE_A1"/>
    <property type="match status" value="1"/>
</dbReference>
<evidence type="ECO:0000313" key="10">
    <source>
        <dbReference type="Proteomes" id="UP000827284"/>
    </source>
</evidence>
<evidence type="ECO:0000256" key="6">
    <source>
        <dbReference type="ARBA" id="ARBA00023145"/>
    </source>
</evidence>
<comment type="similarity">
    <text evidence="1">Belongs to the peptidase A1 family.</text>
</comment>
<gene>
    <name evidence="9" type="ORF">EMPS_09204</name>
</gene>
<evidence type="ECO:0000313" key="9">
    <source>
        <dbReference type="EMBL" id="GJJ76845.1"/>
    </source>
</evidence>
<feature type="region of interest" description="Disordered" evidence="7">
    <location>
        <begin position="472"/>
        <end position="491"/>
    </location>
</feature>
<dbReference type="InterPro" id="IPR033121">
    <property type="entry name" value="PEPTIDASE_A1"/>
</dbReference>
<evidence type="ECO:0000256" key="5">
    <source>
        <dbReference type="ARBA" id="ARBA00022801"/>
    </source>
</evidence>
<feature type="compositionally biased region" description="Low complexity" evidence="7">
    <location>
        <begin position="1032"/>
        <end position="1051"/>
    </location>
</feature>
<keyword evidence="3" id="KW-0732">Signal</keyword>
<keyword evidence="6" id="KW-0865">Zymogen</keyword>
<dbReference type="InterPro" id="IPR001461">
    <property type="entry name" value="Aspartic_peptidase_A1"/>
</dbReference>
<feature type="region of interest" description="Disordered" evidence="7">
    <location>
        <begin position="1026"/>
        <end position="1051"/>
    </location>
</feature>
<keyword evidence="2" id="KW-0645">Protease</keyword>
<feature type="compositionally biased region" description="Low complexity" evidence="7">
    <location>
        <begin position="25"/>
        <end position="41"/>
    </location>
</feature>
<dbReference type="PANTHER" id="PTHR47965">
    <property type="entry name" value="ASPARTYL PROTEASE-RELATED"/>
    <property type="match status" value="1"/>
</dbReference>
<dbReference type="Gene3D" id="2.40.70.10">
    <property type="entry name" value="Acid Proteases"/>
    <property type="match status" value="3"/>
</dbReference>
<keyword evidence="10" id="KW-1185">Reference proteome</keyword>
<evidence type="ECO:0000256" key="1">
    <source>
        <dbReference type="ARBA" id="ARBA00007447"/>
    </source>
</evidence>
<protein>
    <recommendedName>
        <fullName evidence="8">Peptidase A1 domain-containing protein</fullName>
    </recommendedName>
</protein>
<reference evidence="9" key="1">
    <citation type="submission" date="2021-11" db="EMBL/GenBank/DDBJ databases">
        <authorList>
            <person name="Herlambang A."/>
            <person name="Guo Y."/>
            <person name="Takashima Y."/>
            <person name="Nishizawa T."/>
        </authorList>
    </citation>
    <scope>NUCLEOTIDE SEQUENCE</scope>
    <source>
        <strain evidence="9">E1425</strain>
    </source>
</reference>
<name>A0A9P3HHK7_9FUNG</name>
<dbReference type="Proteomes" id="UP000827284">
    <property type="component" value="Unassembled WGS sequence"/>
</dbReference>
<feature type="region of interest" description="Disordered" evidence="7">
    <location>
        <begin position="12"/>
        <end position="53"/>
    </location>
</feature>
<dbReference type="OrthoDB" id="3089at2759"/>
<dbReference type="EMBL" id="BQFW01000012">
    <property type="protein sequence ID" value="GJJ76845.1"/>
    <property type="molecule type" value="Genomic_DNA"/>
</dbReference>
<evidence type="ECO:0000256" key="4">
    <source>
        <dbReference type="ARBA" id="ARBA00022750"/>
    </source>
</evidence>
<keyword evidence="4" id="KW-0064">Aspartyl protease</keyword>
<dbReference type="GO" id="GO:0004190">
    <property type="term" value="F:aspartic-type endopeptidase activity"/>
    <property type="evidence" value="ECO:0007669"/>
    <property type="project" value="UniProtKB-KW"/>
</dbReference>
<dbReference type="Pfam" id="PF00026">
    <property type="entry name" value="Asp"/>
    <property type="match status" value="1"/>
</dbReference>
<dbReference type="InterPro" id="IPR021109">
    <property type="entry name" value="Peptidase_aspartic_dom_sf"/>
</dbReference>
<sequence>MGAIQSFLAADLSQHRQHHHHHHQQPQQQNQQQQPQMQHLQHTPEHNPPPYEPVEAYCKMLESLIQKRYQEALVYCSPPTSQPCRRIYRNWHPDDQQRQEKQLEQSKSRFLLSYPAEKYNLVREDDHSPVVNPFFNLSGLFFCATGSPLESELDETGAGAGGPVATSPYGKTRFQVEFGQMQRQLFPDFKLYFADHYRVVGDWYIQLIVVPSWNVRLEEQCVQQGMIELDIASNPFFYRAVDGQFWVSNSPKLWMELFIGCDTIPTTDLGEIVESRLHEKVRKTRNLMTEQEERERHARVLENIARDLVKLAAGLRDGCGSMDNEVVELTYGLSMARTQLGVMQSLSAEDYGVVQLDLEGDPNCDYTTKIRIAGSEYNVIIDTGSAHFAVASSACRDCVIQRKDHFRPNEEEEIPIDRDPLSVPNTNQESLRLLRVPLVKPIAASSLQPIRNPIPSAATGTATSAIPSNIITRPDTVRPEPPKNEGLPQPAAISPATLSIVTTSTTINSLFMTSPVSRPSPHPGFEFPHGPIPGAPLSPVSVPYHSISSQHTNGGNMDDFLARKSTLKSMASALKNNLASTPKFNQIIAKESIQTQKAQTTPPGKVLAVAPAENLYPLSSTSREHGQTIRVSYGIKSHSVGWNGVMTSDLLTLEMAKVATPINDNKDSKDSKNQTSLSATVLNSEITMEKETNVEFAAIMENSGFFSQECGAQHGIWGLGYRSLSVDRKPTLFDTLSAAMKIPNGFALQLCGRTANTTKSGNMFLGGYSKAHLAEPMQFVPLVKKDWYQVQLDGFKVMGQKIEGMQNLNLPKTIVDSGTTNILMSHYNLQFLIQALAQSSIVQWSSLIPQQDVNNFWFKNAVLRLPRSSFQIATAARAVEVVMSGVSIPIYTSSFLRIKAVPAGQAPPGYVDFWWHGFASSTSPDAIESEAASGGAVMPGSVGTILGETLFAGKVVYFERGNDDAQPGDADFGRIGFGRGQNCFGPSDHGSVDVLASEGRLAKAAEKIGVVRVAATSNASTLGLAGSGGSHGNIDSSAQSPKATAASAPSAANNSQVHQIHFGGFGGPIRLMGGASGLPLLLSPENAGLWRTFTAGLLVAMAAGML</sequence>
<reference evidence="9" key="2">
    <citation type="journal article" date="2022" name="Microbiol. Resour. Announc.">
        <title>Whole-Genome Sequence of Entomortierella parvispora E1425, a Mucoromycotan Fungus Associated with Burkholderiaceae-Related Endosymbiotic Bacteria.</title>
        <authorList>
            <person name="Herlambang A."/>
            <person name="Guo Y."/>
            <person name="Takashima Y."/>
            <person name="Narisawa K."/>
            <person name="Ohta H."/>
            <person name="Nishizawa T."/>
        </authorList>
    </citation>
    <scope>NUCLEOTIDE SEQUENCE</scope>
    <source>
        <strain evidence="9">E1425</strain>
    </source>
</reference>
<feature type="compositionally biased region" description="Basic residues" evidence="7">
    <location>
        <begin position="15"/>
        <end position="24"/>
    </location>
</feature>
<dbReference type="GO" id="GO:0006508">
    <property type="term" value="P:proteolysis"/>
    <property type="evidence" value="ECO:0007669"/>
    <property type="project" value="UniProtKB-KW"/>
</dbReference>
<evidence type="ECO:0000256" key="7">
    <source>
        <dbReference type="SAM" id="MobiDB-lite"/>
    </source>
</evidence>
<accession>A0A9P3HHK7</accession>
<evidence type="ECO:0000259" key="8">
    <source>
        <dbReference type="PROSITE" id="PS51767"/>
    </source>
</evidence>
<evidence type="ECO:0000256" key="3">
    <source>
        <dbReference type="ARBA" id="ARBA00022729"/>
    </source>
</evidence>
<evidence type="ECO:0000256" key="2">
    <source>
        <dbReference type="ARBA" id="ARBA00022670"/>
    </source>
</evidence>
<organism evidence="9 10">
    <name type="scientific">Entomortierella parvispora</name>
    <dbReference type="NCBI Taxonomy" id="205924"/>
    <lineage>
        <taxon>Eukaryota</taxon>
        <taxon>Fungi</taxon>
        <taxon>Fungi incertae sedis</taxon>
        <taxon>Mucoromycota</taxon>
        <taxon>Mortierellomycotina</taxon>
        <taxon>Mortierellomycetes</taxon>
        <taxon>Mortierellales</taxon>
        <taxon>Mortierellaceae</taxon>
        <taxon>Entomortierella</taxon>
    </lineage>
</organism>
<comment type="caution">
    <text evidence="9">The sequence shown here is derived from an EMBL/GenBank/DDBJ whole genome shotgun (WGS) entry which is preliminary data.</text>
</comment>
<proteinExistence type="inferred from homology"/>
<keyword evidence="5" id="KW-0378">Hydrolase</keyword>
<feature type="domain" description="Peptidase A1" evidence="8">
    <location>
        <begin position="366"/>
        <end position="970"/>
    </location>
</feature>
<dbReference type="AlphaFoldDB" id="A0A9P3HHK7"/>
<dbReference type="SUPFAM" id="SSF50630">
    <property type="entry name" value="Acid proteases"/>
    <property type="match status" value="2"/>
</dbReference>
<dbReference type="PANTHER" id="PTHR47965:SF12">
    <property type="entry name" value="ASPARTIC PROTEINASE 3-RELATED"/>
    <property type="match status" value="1"/>
</dbReference>